<sequence length="182" mass="20534">MKRILLTTTLLSALAFTACKDDKKTESSNSDSTVTEQEMTSKEEQNRTNTSKLTFKTDKDEQLANSYFNLKDALVKTDATSAKQAANALLKNLRDETQVDLAKEIAENEDNIEVQRTAFSKLSALLAPVFSKQITSGELYKQYCPMAFDNEGAFWFSREKEIMNPYFGDKMLHCGSIQETIQ</sequence>
<organism evidence="4 5">
    <name type="scientific">Mesonia ostreae</name>
    <dbReference type="NCBI Taxonomy" id="861110"/>
    <lineage>
        <taxon>Bacteria</taxon>
        <taxon>Pseudomonadati</taxon>
        <taxon>Bacteroidota</taxon>
        <taxon>Flavobacteriia</taxon>
        <taxon>Flavobacteriales</taxon>
        <taxon>Flavobacteriaceae</taxon>
        <taxon>Mesonia</taxon>
    </lineage>
</organism>
<feature type="domain" description="DUF3347" evidence="3">
    <location>
        <begin position="65"/>
        <end position="131"/>
    </location>
</feature>
<dbReference type="Proteomes" id="UP001182991">
    <property type="component" value="Unassembled WGS sequence"/>
</dbReference>
<evidence type="ECO:0000256" key="1">
    <source>
        <dbReference type="SAM" id="MobiDB-lite"/>
    </source>
</evidence>
<evidence type="ECO:0000259" key="3">
    <source>
        <dbReference type="Pfam" id="PF11827"/>
    </source>
</evidence>
<evidence type="ECO:0000313" key="5">
    <source>
        <dbReference type="Proteomes" id="UP001182991"/>
    </source>
</evidence>
<feature type="compositionally biased region" description="Polar residues" evidence="1">
    <location>
        <begin position="27"/>
        <end position="38"/>
    </location>
</feature>
<accession>A0ABU2KJN4</accession>
<feature type="chain" id="PRO_5045763820" evidence="2">
    <location>
        <begin position="21"/>
        <end position="182"/>
    </location>
</feature>
<proteinExistence type="predicted"/>
<protein>
    <submittedName>
        <fullName evidence="4">DUF3347 domain-containing protein</fullName>
    </submittedName>
</protein>
<feature type="region of interest" description="Disordered" evidence="1">
    <location>
        <begin position="22"/>
        <end position="55"/>
    </location>
</feature>
<dbReference type="InterPro" id="IPR021782">
    <property type="entry name" value="DUF3347"/>
</dbReference>
<comment type="caution">
    <text evidence="4">The sequence shown here is derived from an EMBL/GenBank/DDBJ whole genome shotgun (WGS) entry which is preliminary data.</text>
</comment>
<dbReference type="PROSITE" id="PS51257">
    <property type="entry name" value="PROKAR_LIPOPROTEIN"/>
    <property type="match status" value="1"/>
</dbReference>
<evidence type="ECO:0000313" key="4">
    <source>
        <dbReference type="EMBL" id="MDT0294932.1"/>
    </source>
</evidence>
<dbReference type="RefSeq" id="WP_311401862.1">
    <property type="nucleotide sequence ID" value="NZ_JAVRBG010000009.1"/>
</dbReference>
<evidence type="ECO:0000256" key="2">
    <source>
        <dbReference type="SAM" id="SignalP"/>
    </source>
</evidence>
<dbReference type="EMBL" id="JAVRBG010000009">
    <property type="protein sequence ID" value="MDT0294932.1"/>
    <property type="molecule type" value="Genomic_DNA"/>
</dbReference>
<name>A0ABU2KJN4_9FLAO</name>
<feature type="signal peptide" evidence="2">
    <location>
        <begin position="1"/>
        <end position="20"/>
    </location>
</feature>
<dbReference type="Pfam" id="PF11827">
    <property type="entry name" value="DUF3347"/>
    <property type="match status" value="1"/>
</dbReference>
<reference evidence="5" key="1">
    <citation type="submission" date="2023-07" db="EMBL/GenBank/DDBJ databases">
        <title>Isolating and identifying novel microbial strains from the Mariana Trench.</title>
        <authorList>
            <person name="Fu H."/>
        </authorList>
    </citation>
    <scope>NUCLEOTIDE SEQUENCE [LARGE SCALE GENOMIC DNA]</scope>
    <source>
        <strain evidence="5">T-y2</strain>
    </source>
</reference>
<gene>
    <name evidence="4" type="ORF">RLT85_09820</name>
</gene>
<keyword evidence="5" id="KW-1185">Reference proteome</keyword>
<keyword evidence="2" id="KW-0732">Signal</keyword>